<evidence type="ECO:0000313" key="1">
    <source>
        <dbReference type="EMBL" id="SDF12197.1"/>
    </source>
</evidence>
<sequence length="217" mass="23856">MAPKVKHQRDNSPTVTLSIEVPADLAEAVAAVLEATADALRRASPEIGKSTAGDGGYADVPGSAAKGSAYLSDRRQRSWVLYRFVRRSVTNQAIPRTLEEIIAEAAMLVDFDDATAQQLYQVKLRVQNRKLRKRRNREITRLARSDASLTITHIAELIHRRRVYGDVSRSTVSRVLSVAERERSRVAHETTRTAVGRLLAATTFNPAGKGRDAGGEP</sequence>
<dbReference type="Proteomes" id="UP000198615">
    <property type="component" value="Unassembled WGS sequence"/>
</dbReference>
<protein>
    <submittedName>
        <fullName evidence="1">Uncharacterized protein</fullName>
    </submittedName>
</protein>
<organism evidence="1 2">
    <name type="scientific">Thalassobaculum litoreum DSM 18839</name>
    <dbReference type="NCBI Taxonomy" id="1123362"/>
    <lineage>
        <taxon>Bacteria</taxon>
        <taxon>Pseudomonadati</taxon>
        <taxon>Pseudomonadota</taxon>
        <taxon>Alphaproteobacteria</taxon>
        <taxon>Rhodospirillales</taxon>
        <taxon>Thalassobaculaceae</taxon>
        <taxon>Thalassobaculum</taxon>
    </lineage>
</organism>
<comment type="caution">
    <text evidence="1">The sequence shown here is derived from an EMBL/GenBank/DDBJ whole genome shotgun (WGS) entry which is preliminary data.</text>
</comment>
<dbReference type="RefSeq" id="WP_093147670.1">
    <property type="nucleotide sequence ID" value="NZ_FNBW01000001.1"/>
</dbReference>
<keyword evidence="2" id="KW-1185">Reference proteome</keyword>
<evidence type="ECO:0000313" key="2">
    <source>
        <dbReference type="Proteomes" id="UP000198615"/>
    </source>
</evidence>
<name>A0A8G2BE85_9PROT</name>
<dbReference type="EMBL" id="FNBW01000001">
    <property type="protein sequence ID" value="SDF12197.1"/>
    <property type="molecule type" value="Genomic_DNA"/>
</dbReference>
<gene>
    <name evidence="1" type="ORF">SAMN05660686_00344</name>
</gene>
<accession>A0A8G2BE85</accession>
<proteinExistence type="predicted"/>
<dbReference type="AlphaFoldDB" id="A0A8G2BE85"/>
<reference evidence="1 2" key="1">
    <citation type="submission" date="2016-10" db="EMBL/GenBank/DDBJ databases">
        <authorList>
            <person name="Varghese N."/>
            <person name="Submissions S."/>
        </authorList>
    </citation>
    <scope>NUCLEOTIDE SEQUENCE [LARGE SCALE GENOMIC DNA]</scope>
    <source>
        <strain evidence="1 2">DSM 18839</strain>
    </source>
</reference>